<feature type="domain" description="GFO/IDH/MocA-like oxidoreductase" evidence="4">
    <location>
        <begin position="153"/>
        <end position="276"/>
    </location>
</feature>
<dbReference type="EMBL" id="JBHSKX010000001">
    <property type="protein sequence ID" value="MFC5365966.1"/>
    <property type="molecule type" value="Genomic_DNA"/>
</dbReference>
<dbReference type="PANTHER" id="PTHR22604">
    <property type="entry name" value="OXIDOREDUCTASES"/>
    <property type="match status" value="1"/>
</dbReference>
<protein>
    <submittedName>
        <fullName evidence="5">D-xylose 1-dehydrogenase Gfo6</fullName>
        <ecNumber evidence="5">1.1.1.424</ecNumber>
    </submittedName>
</protein>
<dbReference type="Pfam" id="PF01408">
    <property type="entry name" value="GFO_IDH_MocA"/>
    <property type="match status" value="1"/>
</dbReference>
<dbReference type="Pfam" id="PF22725">
    <property type="entry name" value="GFO_IDH_MocA_C3"/>
    <property type="match status" value="1"/>
</dbReference>
<dbReference type="InterPro" id="IPR055170">
    <property type="entry name" value="GFO_IDH_MocA-like_dom"/>
</dbReference>
<accession>A0ABD5R7Z8</accession>
<evidence type="ECO:0000259" key="3">
    <source>
        <dbReference type="Pfam" id="PF01408"/>
    </source>
</evidence>
<evidence type="ECO:0000313" key="5">
    <source>
        <dbReference type="EMBL" id="MFC5365966.1"/>
    </source>
</evidence>
<dbReference type="SUPFAM" id="SSF51735">
    <property type="entry name" value="NAD(P)-binding Rossmann-fold domains"/>
    <property type="match status" value="1"/>
</dbReference>
<sequence length="354" mass="37665">MTLASDLTDLTARDWETGPEGVVRFAVVGLGGFARNAALPALVEADYCEPTVVVSGSAEKADRIAAEFDADHGLTYEAYADGAARDAYDAVYVVTPNALHLPHVETACEFGKGILCEKPLEATPDRAEAVVSACETAGVPLMTAYRMQTDPVVRRLRELVRSGGIGDPIQLHGGFSIDVLGGSRGPDQWRLDRDLAGGGALMDVGVYPLNTARFLLDGDPTAVAGTTSGDGPFADVDESVAFQLRFPEDVTASFTAGFSGDGERFLTIRGSEGTVELRNAFSVGGERRVRVRRDDGEIDLTGPGTDEVREEFDYFADAVLSGWDIGPDGQDGLTDVRAMQGVYESAASDEWVEL</sequence>
<dbReference type="Proteomes" id="UP001596201">
    <property type="component" value="Unassembled WGS sequence"/>
</dbReference>
<dbReference type="PANTHER" id="PTHR22604:SF105">
    <property type="entry name" value="TRANS-1,2-DIHYDROBENZENE-1,2-DIOL DEHYDROGENASE"/>
    <property type="match status" value="1"/>
</dbReference>
<dbReference type="PRINTS" id="PR01775">
    <property type="entry name" value="GLFROXRDTASE"/>
</dbReference>
<comment type="similarity">
    <text evidence="1">Belongs to the Gfo/Idh/MocA family.</text>
</comment>
<proteinExistence type="inferred from homology"/>
<dbReference type="Gene3D" id="3.40.50.720">
    <property type="entry name" value="NAD(P)-binding Rossmann-like Domain"/>
    <property type="match status" value="1"/>
</dbReference>
<dbReference type="InterPro" id="IPR008354">
    <property type="entry name" value="Glc-Fru_OxRdtase_bac"/>
</dbReference>
<dbReference type="Gene3D" id="3.30.360.10">
    <property type="entry name" value="Dihydrodipicolinate Reductase, domain 2"/>
    <property type="match status" value="1"/>
</dbReference>
<dbReference type="InterPro" id="IPR050984">
    <property type="entry name" value="Gfo/Idh/MocA_domain"/>
</dbReference>
<feature type="domain" description="Gfo/Idh/MocA-like oxidoreductase N-terminal" evidence="3">
    <location>
        <begin position="23"/>
        <end position="144"/>
    </location>
</feature>
<comment type="caution">
    <text evidence="5">The sequence shown here is derived from an EMBL/GenBank/DDBJ whole genome shotgun (WGS) entry which is preliminary data.</text>
</comment>
<gene>
    <name evidence="5" type="primary">gfo6</name>
    <name evidence="5" type="ORF">ACFPJ5_03385</name>
</gene>
<dbReference type="InterPro" id="IPR036291">
    <property type="entry name" value="NAD(P)-bd_dom_sf"/>
</dbReference>
<keyword evidence="2 5" id="KW-0560">Oxidoreductase</keyword>
<dbReference type="NCBIfam" id="NF041392">
    <property type="entry name" value="XylDh_Gfo6_Halo"/>
    <property type="match status" value="1"/>
</dbReference>
<dbReference type="AlphaFoldDB" id="A0ABD5R7Z8"/>
<organism evidence="5 6">
    <name type="scientific">Salinirubrum litoreum</name>
    <dbReference type="NCBI Taxonomy" id="1126234"/>
    <lineage>
        <taxon>Archaea</taxon>
        <taxon>Methanobacteriati</taxon>
        <taxon>Methanobacteriota</taxon>
        <taxon>Stenosarchaea group</taxon>
        <taxon>Halobacteria</taxon>
        <taxon>Halobacteriales</taxon>
        <taxon>Haloferacaceae</taxon>
        <taxon>Salinirubrum</taxon>
    </lineage>
</organism>
<dbReference type="EC" id="1.1.1.424" evidence="5"/>
<dbReference type="GO" id="GO:0016491">
    <property type="term" value="F:oxidoreductase activity"/>
    <property type="evidence" value="ECO:0007669"/>
    <property type="project" value="UniProtKB-KW"/>
</dbReference>
<reference evidence="5 6" key="1">
    <citation type="journal article" date="2019" name="Int. J. Syst. Evol. Microbiol.">
        <title>The Global Catalogue of Microorganisms (GCM) 10K type strain sequencing project: providing services to taxonomists for standard genome sequencing and annotation.</title>
        <authorList>
            <consortium name="The Broad Institute Genomics Platform"/>
            <consortium name="The Broad Institute Genome Sequencing Center for Infectious Disease"/>
            <person name="Wu L."/>
            <person name="Ma J."/>
        </authorList>
    </citation>
    <scope>NUCLEOTIDE SEQUENCE [LARGE SCALE GENOMIC DNA]</scope>
    <source>
        <strain evidence="5 6">CGMCC 1.12237</strain>
    </source>
</reference>
<name>A0ABD5R7Z8_9EURY</name>
<keyword evidence="6" id="KW-1185">Reference proteome</keyword>
<evidence type="ECO:0000259" key="4">
    <source>
        <dbReference type="Pfam" id="PF22725"/>
    </source>
</evidence>
<evidence type="ECO:0000256" key="2">
    <source>
        <dbReference type="ARBA" id="ARBA00023002"/>
    </source>
</evidence>
<dbReference type="InterPro" id="IPR049838">
    <property type="entry name" value="XacA-like"/>
</dbReference>
<evidence type="ECO:0000256" key="1">
    <source>
        <dbReference type="ARBA" id="ARBA00010928"/>
    </source>
</evidence>
<dbReference type="SUPFAM" id="SSF55347">
    <property type="entry name" value="Glyceraldehyde-3-phosphate dehydrogenase-like, C-terminal domain"/>
    <property type="match status" value="1"/>
</dbReference>
<dbReference type="RefSeq" id="WP_227228686.1">
    <property type="nucleotide sequence ID" value="NZ_JAJCVJ010000001.1"/>
</dbReference>
<evidence type="ECO:0000313" key="6">
    <source>
        <dbReference type="Proteomes" id="UP001596201"/>
    </source>
</evidence>
<dbReference type="InterPro" id="IPR000683">
    <property type="entry name" value="Gfo/Idh/MocA-like_OxRdtase_N"/>
</dbReference>